<name>A0A0A9BAR1_ARUDO</name>
<sequence length="51" mass="5661">MIFKPFPPLPDLLEPPPSCLPWCPLKFGTAASVILIMTPPPCFRSPPSFHQ</sequence>
<dbReference type="AlphaFoldDB" id="A0A0A9BAR1"/>
<reference evidence="1" key="2">
    <citation type="journal article" date="2015" name="Data Brief">
        <title>Shoot transcriptome of the giant reed, Arundo donax.</title>
        <authorList>
            <person name="Barrero R.A."/>
            <person name="Guerrero F.D."/>
            <person name="Moolhuijzen P."/>
            <person name="Goolsby J.A."/>
            <person name="Tidwell J."/>
            <person name="Bellgard S.E."/>
            <person name="Bellgard M.I."/>
        </authorList>
    </citation>
    <scope>NUCLEOTIDE SEQUENCE</scope>
    <source>
        <tissue evidence="1">Shoot tissue taken approximately 20 cm above the soil surface</tissue>
    </source>
</reference>
<accession>A0A0A9BAR1</accession>
<protein>
    <submittedName>
        <fullName evidence="1">Uncharacterized protein</fullName>
    </submittedName>
</protein>
<reference evidence="1" key="1">
    <citation type="submission" date="2014-09" db="EMBL/GenBank/DDBJ databases">
        <authorList>
            <person name="Magalhaes I.L.F."/>
            <person name="Oliveira U."/>
            <person name="Santos F.R."/>
            <person name="Vidigal T.H.D.A."/>
            <person name="Brescovit A.D."/>
            <person name="Santos A.J."/>
        </authorList>
    </citation>
    <scope>NUCLEOTIDE SEQUENCE</scope>
    <source>
        <tissue evidence="1">Shoot tissue taken approximately 20 cm above the soil surface</tissue>
    </source>
</reference>
<organism evidence="1">
    <name type="scientific">Arundo donax</name>
    <name type="common">Giant reed</name>
    <name type="synonym">Donax arundinaceus</name>
    <dbReference type="NCBI Taxonomy" id="35708"/>
    <lineage>
        <taxon>Eukaryota</taxon>
        <taxon>Viridiplantae</taxon>
        <taxon>Streptophyta</taxon>
        <taxon>Embryophyta</taxon>
        <taxon>Tracheophyta</taxon>
        <taxon>Spermatophyta</taxon>
        <taxon>Magnoliopsida</taxon>
        <taxon>Liliopsida</taxon>
        <taxon>Poales</taxon>
        <taxon>Poaceae</taxon>
        <taxon>PACMAD clade</taxon>
        <taxon>Arundinoideae</taxon>
        <taxon>Arundineae</taxon>
        <taxon>Arundo</taxon>
    </lineage>
</organism>
<evidence type="ECO:0000313" key="1">
    <source>
        <dbReference type="EMBL" id="JAD60421.1"/>
    </source>
</evidence>
<proteinExistence type="predicted"/>
<dbReference type="EMBL" id="GBRH01237474">
    <property type="protein sequence ID" value="JAD60421.1"/>
    <property type="molecule type" value="Transcribed_RNA"/>
</dbReference>